<reference evidence="3" key="1">
    <citation type="submission" date="2019-01" db="EMBL/GenBank/DDBJ databases">
        <title>Gri0909 isolated from a small marine red alga.</title>
        <authorList>
            <person name="Kim J."/>
            <person name="Jeong S.E."/>
            <person name="Jeon C.O."/>
        </authorList>
    </citation>
    <scope>NUCLEOTIDE SEQUENCE [LARGE SCALE GENOMIC DNA]</scope>
    <source>
        <strain evidence="3">Gri0909</strain>
    </source>
</reference>
<keyword evidence="1" id="KW-0812">Transmembrane</keyword>
<dbReference type="AlphaFoldDB" id="A0A3S3UNB4"/>
<keyword evidence="1" id="KW-1133">Transmembrane helix</keyword>
<dbReference type="EMBL" id="SADE01000002">
    <property type="protein sequence ID" value="RVU35994.1"/>
    <property type="molecule type" value="Genomic_DNA"/>
</dbReference>
<accession>A0A3S3UNB4</accession>
<protein>
    <submittedName>
        <fullName evidence="2">Uncharacterized protein</fullName>
    </submittedName>
</protein>
<dbReference type="Proteomes" id="UP000287447">
    <property type="component" value="Unassembled WGS sequence"/>
</dbReference>
<feature type="transmembrane region" description="Helical" evidence="1">
    <location>
        <begin position="50"/>
        <end position="71"/>
    </location>
</feature>
<organism evidence="2 3">
    <name type="scientific">Hwanghaeella grinnelliae</name>
    <dbReference type="NCBI Taxonomy" id="2500179"/>
    <lineage>
        <taxon>Bacteria</taxon>
        <taxon>Pseudomonadati</taxon>
        <taxon>Pseudomonadota</taxon>
        <taxon>Alphaproteobacteria</taxon>
        <taxon>Rhodospirillales</taxon>
        <taxon>Rhodospirillaceae</taxon>
        <taxon>Hwanghaeella</taxon>
    </lineage>
</organism>
<evidence type="ECO:0000313" key="3">
    <source>
        <dbReference type="Proteomes" id="UP000287447"/>
    </source>
</evidence>
<sequence>MDEDPQDRTIELQIAVLVVVVTAFCVAGVVFLLLYDLPDGLIYRIRKFETIIGALLATMVAVWTAASVYIISKLPIRAEERRERRKRINRQVIGNALIYAEITTLLLKLRFLLNDIEKAENEALTFDPIKIPERLRDLELLDTQPENQVSTVAHLLGRIELINSMWSRDAPHSGEYDDDLKESLTRAVDRAEKLRDILVTAIPEIPSIHG</sequence>
<evidence type="ECO:0000256" key="1">
    <source>
        <dbReference type="SAM" id="Phobius"/>
    </source>
</evidence>
<feature type="transmembrane region" description="Helical" evidence="1">
    <location>
        <begin position="12"/>
        <end position="35"/>
    </location>
</feature>
<name>A0A3S3UNB4_9PROT</name>
<gene>
    <name evidence="2" type="ORF">EOI86_12150</name>
</gene>
<feature type="transmembrane region" description="Helical" evidence="1">
    <location>
        <begin position="92"/>
        <end position="113"/>
    </location>
</feature>
<keyword evidence="3" id="KW-1185">Reference proteome</keyword>
<evidence type="ECO:0000313" key="2">
    <source>
        <dbReference type="EMBL" id="RVU35994.1"/>
    </source>
</evidence>
<comment type="caution">
    <text evidence="2">The sequence shown here is derived from an EMBL/GenBank/DDBJ whole genome shotgun (WGS) entry which is preliminary data.</text>
</comment>
<proteinExistence type="predicted"/>
<dbReference type="RefSeq" id="WP_127765471.1">
    <property type="nucleotide sequence ID" value="NZ_SADE01000002.1"/>
</dbReference>
<keyword evidence="1" id="KW-0472">Membrane</keyword>